<organism evidence="1 2">
    <name type="scientific">Gordonia phage Fryberger</name>
    <dbReference type="NCBI Taxonomy" id="2250392"/>
    <lineage>
        <taxon>Viruses</taxon>
        <taxon>Duplodnaviria</taxon>
        <taxon>Heunggongvirae</taxon>
        <taxon>Uroviricota</taxon>
        <taxon>Caudoviricetes</taxon>
        <taxon>Ronaldovirus</taxon>
        <taxon>Ronaldovirus fryberger</taxon>
    </lineage>
</organism>
<evidence type="ECO:0000313" key="2">
    <source>
        <dbReference type="Proteomes" id="UP000259952"/>
    </source>
</evidence>
<dbReference type="GeneID" id="54998557"/>
<dbReference type="RefSeq" id="YP_009807553.1">
    <property type="nucleotide sequence ID" value="NC_048027.1"/>
</dbReference>
<gene>
    <name evidence="1" type="primary">1</name>
    <name evidence="1" type="ORF">SEA_FRYBERGER_1</name>
</gene>
<dbReference type="Proteomes" id="UP000259952">
    <property type="component" value="Segment"/>
</dbReference>
<accession>A0A346FCF7</accession>
<proteinExistence type="predicted"/>
<protein>
    <recommendedName>
        <fullName evidence="3">MYM-type domain-containing protein</fullName>
    </recommendedName>
</protein>
<evidence type="ECO:0000313" key="1">
    <source>
        <dbReference type="EMBL" id="AXN53421.1"/>
    </source>
</evidence>
<dbReference type="KEGG" id="vg:54998557"/>
<sequence length="67" mass="7744">MKCKNCGFEIQYGWQSVHFNDKQGGVISHEEFCSRACVGMYYYRNYACCLNLPVGKHNSECENHESV</sequence>
<reference evidence="1 2" key="1">
    <citation type="submission" date="2018-06" db="EMBL/GenBank/DDBJ databases">
        <authorList>
            <person name="Searcy Z.E."/>
            <person name="Delesalle V.A."/>
            <person name="Garlena R.A."/>
            <person name="Russell D.A."/>
            <person name="Pope W.H."/>
            <person name="Jacobs-Sera D."/>
            <person name="Hatfull G.F."/>
        </authorList>
    </citation>
    <scope>NUCLEOTIDE SEQUENCE [LARGE SCALE GENOMIC DNA]</scope>
</reference>
<evidence type="ECO:0008006" key="3">
    <source>
        <dbReference type="Google" id="ProtNLM"/>
    </source>
</evidence>
<name>A0A346FCF7_9CAUD</name>
<dbReference type="EMBL" id="MH479913">
    <property type="protein sequence ID" value="AXN53421.1"/>
    <property type="molecule type" value="Genomic_DNA"/>
</dbReference>
<keyword evidence="2" id="KW-1185">Reference proteome</keyword>